<gene>
    <name evidence="1" type="ORF">Dace_2827</name>
</gene>
<reference evidence="1" key="2">
    <citation type="submission" date="2006-05" db="EMBL/GenBank/DDBJ databases">
        <title>Sequencing of the draft genome and assembly of Desulfuromonas acetoxidans DSM 684.</title>
        <authorList>
            <consortium name="US DOE Joint Genome Institute (JGI-PGF)"/>
            <person name="Copeland A."/>
            <person name="Lucas S."/>
            <person name="Lapidus A."/>
            <person name="Barry K."/>
            <person name="Detter J.C."/>
            <person name="Glavina del Rio T."/>
            <person name="Hammon N."/>
            <person name="Israni S."/>
            <person name="Dalin E."/>
            <person name="Tice H."/>
            <person name="Bruce D."/>
            <person name="Pitluck S."/>
            <person name="Richardson P."/>
        </authorList>
    </citation>
    <scope>NUCLEOTIDE SEQUENCE [LARGE SCALE GENOMIC DNA]</scope>
    <source>
        <strain evidence="1">DSM 684</strain>
    </source>
</reference>
<keyword evidence="2" id="KW-1185">Reference proteome</keyword>
<dbReference type="EMBL" id="AAEW02000002">
    <property type="protein sequence ID" value="EAT16961.1"/>
    <property type="molecule type" value="Genomic_DNA"/>
</dbReference>
<sequence>MMHNQAQTLVARLISHRWLPRTDEMVAPLITNEEFRQNVLSRLESCGLRLLENPFSDHVAIGLAPQVTDQVMGQDTHYLSNNFNLPKDAVALLVILWALLIIPKRQRQYSAGVEEEPQMSFLPSPVLVTVRDVEKPIVRLSALINDFGRKLGGKSRININLKILKRHGFITMRGNDLMEGPILDLALDYDFLGSRIIDGTLGDLLRDPDQSIDDVNDDKYEEDDMVLEGENNVRIQEL</sequence>
<evidence type="ECO:0000313" key="2">
    <source>
        <dbReference type="Proteomes" id="UP000005695"/>
    </source>
</evidence>
<name>Q1K3L3_DESA6</name>
<evidence type="ECO:0000313" key="1">
    <source>
        <dbReference type="EMBL" id="EAT16961.1"/>
    </source>
</evidence>
<dbReference type="Proteomes" id="UP000005695">
    <property type="component" value="Unassembled WGS sequence"/>
</dbReference>
<comment type="caution">
    <text evidence="1">The sequence shown here is derived from an EMBL/GenBank/DDBJ whole genome shotgun (WGS) entry which is preliminary data.</text>
</comment>
<dbReference type="RefSeq" id="WP_005997808.1">
    <property type="nucleotide sequence ID" value="NZ_AAEW02000002.1"/>
</dbReference>
<organism evidence="1 2">
    <name type="scientific">Desulfuromonas acetoxidans (strain DSM 684 / 11070)</name>
    <dbReference type="NCBI Taxonomy" id="281689"/>
    <lineage>
        <taxon>Bacteria</taxon>
        <taxon>Pseudomonadati</taxon>
        <taxon>Thermodesulfobacteriota</taxon>
        <taxon>Desulfuromonadia</taxon>
        <taxon>Desulfuromonadales</taxon>
        <taxon>Desulfuromonadaceae</taxon>
        <taxon>Desulfuromonas</taxon>
    </lineage>
</organism>
<dbReference type="OrthoDB" id="8772204at2"/>
<dbReference type="AlphaFoldDB" id="Q1K3L3"/>
<reference evidence="1" key="1">
    <citation type="submission" date="2006-05" db="EMBL/GenBank/DDBJ databases">
        <title>Annotation of the draft genome assembly of Desulfuromonas acetoxidans DSM 684.</title>
        <authorList>
            <consortium name="US DOE Joint Genome Institute (JGI-ORNL)"/>
            <person name="Larimer F."/>
            <person name="Land M."/>
            <person name="Hauser L."/>
        </authorList>
    </citation>
    <scope>NUCLEOTIDE SEQUENCE [LARGE SCALE GENOMIC DNA]</scope>
    <source>
        <strain evidence="1">DSM 684</strain>
    </source>
</reference>
<accession>Q1K3L3</accession>
<proteinExistence type="predicted"/>
<protein>
    <submittedName>
        <fullName evidence="1">Uncharacterized protein</fullName>
    </submittedName>
</protein>